<evidence type="ECO:0000259" key="1">
    <source>
        <dbReference type="PROSITE" id="PS50042"/>
    </source>
</evidence>
<comment type="caution">
    <text evidence="2">The sequence shown here is derived from an EMBL/GenBank/DDBJ whole genome shotgun (WGS) entry which is preliminary data.</text>
</comment>
<feature type="domain" description="Cyclic nucleotide-binding" evidence="1">
    <location>
        <begin position="145"/>
        <end position="211"/>
    </location>
</feature>
<keyword evidence="3" id="KW-1185">Reference proteome</keyword>
<dbReference type="InterPro" id="IPR000595">
    <property type="entry name" value="cNMP-bd_dom"/>
</dbReference>
<evidence type="ECO:0000313" key="2">
    <source>
        <dbReference type="EMBL" id="MCQ6962475.1"/>
    </source>
</evidence>
<evidence type="ECO:0000313" key="3">
    <source>
        <dbReference type="Proteomes" id="UP001206983"/>
    </source>
</evidence>
<reference evidence="2 3" key="1">
    <citation type="journal article" date="2011" name="Appl. Environ. Microbiol.">
        <title>Methanogenic archaea isolated from Taiwan's Chelungpu fault.</title>
        <authorList>
            <person name="Wu S.Y."/>
            <person name="Lai M.C."/>
        </authorList>
    </citation>
    <scope>NUCLEOTIDE SEQUENCE [LARGE SCALE GENOMIC DNA]</scope>
    <source>
        <strain evidence="2 3">St545Mb</strain>
    </source>
</reference>
<dbReference type="PROSITE" id="PS50042">
    <property type="entry name" value="CNMP_BINDING_3"/>
    <property type="match status" value="1"/>
</dbReference>
<organism evidence="2 3">
    <name type="scientific">Methanolobus chelungpuianus</name>
    <dbReference type="NCBI Taxonomy" id="502115"/>
    <lineage>
        <taxon>Archaea</taxon>
        <taxon>Methanobacteriati</taxon>
        <taxon>Methanobacteriota</taxon>
        <taxon>Stenosarchaea group</taxon>
        <taxon>Methanomicrobia</taxon>
        <taxon>Methanosarcinales</taxon>
        <taxon>Methanosarcinaceae</taxon>
        <taxon>Methanolobus</taxon>
    </lineage>
</organism>
<dbReference type="RefSeq" id="WP_256622250.1">
    <property type="nucleotide sequence ID" value="NZ_JTEO01000004.1"/>
</dbReference>
<dbReference type="EMBL" id="JTEO01000004">
    <property type="protein sequence ID" value="MCQ6962475.1"/>
    <property type="molecule type" value="Genomic_DNA"/>
</dbReference>
<protein>
    <recommendedName>
        <fullName evidence="1">Cyclic nucleotide-binding domain-containing protein</fullName>
    </recommendedName>
</protein>
<dbReference type="AlphaFoldDB" id="A0AAE3H9L5"/>
<accession>A0AAE3H9L5</accession>
<sequence length="256" mass="28548">MRLNNVLRSLCLVFIFYTMLVAPAAASYSWENNITVGMEGMTWEYTEEYSGLQCILFRSAIDSELGNGDGFVAAWEVLKMDTVSRKNLHGSVSRKMDVRINDSSSRILLSGVECVLSKKLLGPVSKQEQVLNTYRVRYNFRAPLYDQGDRIWFQGEPGTSVLITMPEGIDILEVEGIGNATIRKQGSVQKVKGDFDFTGEAVLVFRENRTAAQTGATVVVTELRPAQARRYPSTLDGVFPGTTDRLLEILDRSSKL</sequence>
<gene>
    <name evidence="2" type="ORF">PV02_04735</name>
</gene>
<dbReference type="Proteomes" id="UP001206983">
    <property type="component" value="Unassembled WGS sequence"/>
</dbReference>
<name>A0AAE3H9L5_9EURY</name>
<proteinExistence type="predicted"/>